<dbReference type="InterPro" id="IPR007372">
    <property type="entry name" value="Lipid/polyisoprenoid-bd_YceI"/>
</dbReference>
<dbReference type="InterPro" id="IPR036761">
    <property type="entry name" value="TTHA0802/YceI-like_sf"/>
</dbReference>
<evidence type="ECO:0000259" key="1">
    <source>
        <dbReference type="SMART" id="SM00867"/>
    </source>
</evidence>
<organism evidence="2 3">
    <name type="scientific">Dickeya dadantii (strain 3937)</name>
    <name type="common">Erwinia chrysanthemi (strain 3937)</name>
    <dbReference type="NCBI Taxonomy" id="198628"/>
    <lineage>
        <taxon>Bacteria</taxon>
        <taxon>Pseudomonadati</taxon>
        <taxon>Pseudomonadota</taxon>
        <taxon>Gammaproteobacteria</taxon>
        <taxon>Enterobacterales</taxon>
        <taxon>Pectobacteriaceae</taxon>
        <taxon>Dickeya</taxon>
    </lineage>
</organism>
<feature type="domain" description="Lipid/polyisoprenoid-binding YceI-like" evidence="1">
    <location>
        <begin position="38"/>
        <end position="200"/>
    </location>
</feature>
<dbReference type="PANTHER" id="PTHR34406">
    <property type="entry name" value="PROTEIN YCEI"/>
    <property type="match status" value="1"/>
</dbReference>
<dbReference type="STRING" id="198628.Dda3937_02951"/>
<dbReference type="SUPFAM" id="SSF101874">
    <property type="entry name" value="YceI-like"/>
    <property type="match status" value="1"/>
</dbReference>
<keyword evidence="3" id="KW-1185">Reference proteome</keyword>
<accession>E0SCN1</accession>
<protein>
    <submittedName>
        <fullName evidence="2">Putative exported protein</fullName>
    </submittedName>
</protein>
<evidence type="ECO:0000313" key="3">
    <source>
        <dbReference type="Proteomes" id="UP000006859"/>
    </source>
</evidence>
<dbReference type="Gene3D" id="2.40.128.110">
    <property type="entry name" value="Lipid/polyisoprenoid-binding, YceI-like"/>
    <property type="match status" value="1"/>
</dbReference>
<proteinExistence type="predicted"/>
<evidence type="ECO:0000313" key="2">
    <source>
        <dbReference type="EMBL" id="ADM98555.1"/>
    </source>
</evidence>
<dbReference type="Pfam" id="PF04264">
    <property type="entry name" value="YceI"/>
    <property type="match status" value="1"/>
</dbReference>
<dbReference type="SMART" id="SM00867">
    <property type="entry name" value="YceI"/>
    <property type="match status" value="1"/>
</dbReference>
<dbReference type="HOGENOM" id="CLU_071003_1_2_6"/>
<sequence length="206" mass="22706">MKRLRVVCFEEIPVMMRIIPAVAVGLLVSSTLHATPLNYTISTNKTAIALSWRAFGDTSQAHLDGVTGDVTLNSAKETDDRIEVKIPVATLEASNSLLTYQLKSGMFFDAKHYPWIVFTSNRVVAQGHGHFRVFGSLSVKNIQRPVVLEATLEEYTGALPTGGTLFLHATTAISRSAFDMDRFMALVDDRVAINIDIQAQQVRRAL</sequence>
<dbReference type="AlphaFoldDB" id="E0SCN1"/>
<reference evidence="2 3" key="1">
    <citation type="journal article" date="2011" name="J. Bacteriol.">
        <title>Genome sequence of the plant-pathogenic bacterium Dickeya dadantii 3937.</title>
        <authorList>
            <person name="Glasner J.D."/>
            <person name="Yang C.H."/>
            <person name="Reverchon S."/>
            <person name="Hugouvieux-Cotte-Pattat N."/>
            <person name="Condemine G."/>
            <person name="Bohin J.P."/>
            <person name="Van Gijsegem F."/>
            <person name="Yang S."/>
            <person name="Franza T."/>
            <person name="Expert D."/>
            <person name="Plunkett G. III"/>
            <person name="San Francisco M.J."/>
            <person name="Charkowski A.O."/>
            <person name="Py B."/>
            <person name="Bell K."/>
            <person name="Rauscher L."/>
            <person name="Rodriguez-Palenzuela P."/>
            <person name="Toussaint A."/>
            <person name="Holeva M.C."/>
            <person name="He S.Y."/>
            <person name="Douet V."/>
            <person name="Boccara M."/>
            <person name="Blanco C."/>
            <person name="Toth I."/>
            <person name="Anderson B.D."/>
            <person name="Biehl B.S."/>
            <person name="Mau B."/>
            <person name="Flynn S.M."/>
            <person name="Barras F."/>
            <person name="Lindeberg M."/>
            <person name="Birch P.R."/>
            <person name="Tsuyumu S."/>
            <person name="Shi X."/>
            <person name="Hibbing M."/>
            <person name="Yap M.N."/>
            <person name="Carpentier M."/>
            <person name="Dassa E."/>
            <person name="Umehara M."/>
            <person name="Kim J.F."/>
            <person name="Rusch M."/>
            <person name="Soni P."/>
            <person name="Mayhew G.F."/>
            <person name="Fouts D.E."/>
            <person name="Gill S.R."/>
            <person name="Blattner F.R."/>
            <person name="Keen N.T."/>
            <person name="Perna N.T."/>
        </authorList>
    </citation>
    <scope>NUCLEOTIDE SEQUENCE [LARGE SCALE GENOMIC DNA]</scope>
    <source>
        <strain evidence="2 3">3937</strain>
    </source>
</reference>
<dbReference type="KEGG" id="ddd:Dda3937_02951"/>
<gene>
    <name evidence="2" type="ordered locus">Dda3937_02951</name>
</gene>
<dbReference type="eggNOG" id="COG2353">
    <property type="taxonomic scope" value="Bacteria"/>
</dbReference>
<dbReference type="PANTHER" id="PTHR34406:SF1">
    <property type="entry name" value="PROTEIN YCEI"/>
    <property type="match status" value="1"/>
</dbReference>
<dbReference type="EMBL" id="CP002038">
    <property type="protein sequence ID" value="ADM98555.1"/>
    <property type="molecule type" value="Genomic_DNA"/>
</dbReference>
<dbReference type="Proteomes" id="UP000006859">
    <property type="component" value="Chromosome"/>
</dbReference>
<name>E0SCN1_DICD3</name>